<accession>A0A6G4ARR0</accession>
<evidence type="ECO:0000313" key="1">
    <source>
        <dbReference type="EMBL" id="NEW75464.1"/>
    </source>
</evidence>
<comment type="caution">
    <text evidence="1">The sequence shown here is derived from an EMBL/GenBank/DDBJ whole genome shotgun (WGS) entry which is preliminary data.</text>
</comment>
<dbReference type="Proteomes" id="UP000476310">
    <property type="component" value="Unassembled WGS sequence"/>
</dbReference>
<name>A0A6G4ARR0_9ACTN</name>
<evidence type="ECO:0000313" key="2">
    <source>
        <dbReference type="Proteomes" id="UP000476310"/>
    </source>
</evidence>
<organism evidence="1 2">
    <name type="scientific">Streptomyces rhizosphaericus</name>
    <dbReference type="NCBI Taxonomy" id="114699"/>
    <lineage>
        <taxon>Bacteria</taxon>
        <taxon>Bacillati</taxon>
        <taxon>Actinomycetota</taxon>
        <taxon>Actinomycetes</taxon>
        <taxon>Kitasatosporales</taxon>
        <taxon>Streptomycetaceae</taxon>
        <taxon>Streptomyces</taxon>
        <taxon>Streptomyces violaceusniger group</taxon>
    </lineage>
</organism>
<protein>
    <submittedName>
        <fullName evidence="1">Uncharacterized protein</fullName>
    </submittedName>
</protein>
<gene>
    <name evidence="1" type="ORF">G4H13_35215</name>
</gene>
<dbReference type="AlphaFoldDB" id="A0A6G4ARR0"/>
<keyword evidence="2" id="KW-1185">Reference proteome</keyword>
<reference evidence="1" key="1">
    <citation type="submission" date="2020-02" db="EMBL/GenBank/DDBJ databases">
        <title>A new Streptomyces sp. for controlling soil-borne diseases.</title>
        <authorList>
            <person name="Li X."/>
            <person name="Tian Y."/>
            <person name="Gao K."/>
        </authorList>
    </citation>
    <scope>NUCLEOTIDE SEQUENCE [LARGE SCALE GENOMIC DNA]</scope>
    <source>
        <strain evidence="1">0250</strain>
    </source>
</reference>
<dbReference type="RefSeq" id="WP_164433843.1">
    <property type="nucleotide sequence ID" value="NZ_JAAIKT010000060.1"/>
</dbReference>
<sequence>MSISLAKTTRSFTILMQHGTVHAVLLTPAGDQERSRLRAEWYMKDCRDMIEVRAIDGYEASVQAMPLAERRAVIKTYLDHDENNTFRDASRIYRSFRDYVRSLTPEERAAQFNPDLANNPPVGPLIHFAFIETMRDLGEPIPA</sequence>
<proteinExistence type="predicted"/>
<dbReference type="EMBL" id="JAAIKT010000060">
    <property type="protein sequence ID" value="NEW75464.1"/>
    <property type="molecule type" value="Genomic_DNA"/>
</dbReference>